<accession>A0AAD4R6G8</accession>
<evidence type="ECO:0000313" key="1">
    <source>
        <dbReference type="EMBL" id="KAI1713463.1"/>
    </source>
</evidence>
<dbReference type="AlphaFoldDB" id="A0AAD4R6G8"/>
<organism evidence="1 2">
    <name type="scientific">Ditylenchus destructor</name>
    <dbReference type="NCBI Taxonomy" id="166010"/>
    <lineage>
        <taxon>Eukaryota</taxon>
        <taxon>Metazoa</taxon>
        <taxon>Ecdysozoa</taxon>
        <taxon>Nematoda</taxon>
        <taxon>Chromadorea</taxon>
        <taxon>Rhabditida</taxon>
        <taxon>Tylenchina</taxon>
        <taxon>Tylenchomorpha</taxon>
        <taxon>Sphaerularioidea</taxon>
        <taxon>Anguinidae</taxon>
        <taxon>Anguininae</taxon>
        <taxon>Ditylenchus</taxon>
    </lineage>
</organism>
<reference evidence="1" key="1">
    <citation type="submission" date="2022-01" db="EMBL/GenBank/DDBJ databases">
        <title>Genome Sequence Resource for Two Populations of Ditylenchus destructor, the Migratory Endoparasitic Phytonematode.</title>
        <authorList>
            <person name="Zhang H."/>
            <person name="Lin R."/>
            <person name="Xie B."/>
        </authorList>
    </citation>
    <scope>NUCLEOTIDE SEQUENCE</scope>
    <source>
        <strain evidence="1">BazhouSP</strain>
    </source>
</reference>
<gene>
    <name evidence="1" type="ORF">DdX_08977</name>
</gene>
<dbReference type="Gene3D" id="3.90.79.10">
    <property type="entry name" value="Nucleoside Triphosphate Pyrophosphohydrolase"/>
    <property type="match status" value="1"/>
</dbReference>
<evidence type="ECO:0000313" key="2">
    <source>
        <dbReference type="Proteomes" id="UP001201812"/>
    </source>
</evidence>
<dbReference type="Proteomes" id="UP001201812">
    <property type="component" value="Unassembled WGS sequence"/>
</dbReference>
<name>A0AAD4R6G8_9BILA</name>
<sequence>MNYEVNGKPKKVTYWLAHLKSNEAVKPTQLSKEHQNSSWCNVSDAITKAKFPEMGKMLKAADEYLKNKYP</sequence>
<dbReference type="EMBL" id="JAKKPZ010000015">
    <property type="protein sequence ID" value="KAI1713463.1"/>
    <property type="molecule type" value="Genomic_DNA"/>
</dbReference>
<proteinExistence type="predicted"/>
<protein>
    <submittedName>
        <fullName evidence="1">Bis(5'-nucleosyl)-tetraphosphatase [asymmetrical]</fullName>
    </submittedName>
</protein>
<comment type="caution">
    <text evidence="1">The sequence shown here is derived from an EMBL/GenBank/DDBJ whole genome shotgun (WGS) entry which is preliminary data.</text>
</comment>
<keyword evidence="2" id="KW-1185">Reference proteome</keyword>